<accession>A0AAV6LMD6</accession>
<reference evidence="4" key="1">
    <citation type="submission" date="2020-08" db="EMBL/GenBank/DDBJ databases">
        <title>Plant Genome Project.</title>
        <authorList>
            <person name="Zhang R.-G."/>
        </authorList>
    </citation>
    <scope>NUCLEOTIDE SEQUENCE</scope>
    <source>
        <strain evidence="4">WSP0</strain>
        <tissue evidence="4">Leaf</tissue>
    </source>
</reference>
<feature type="region of interest" description="Disordered" evidence="2">
    <location>
        <begin position="1"/>
        <end position="34"/>
    </location>
</feature>
<evidence type="ECO:0000256" key="2">
    <source>
        <dbReference type="SAM" id="MobiDB-lite"/>
    </source>
</evidence>
<gene>
    <name evidence="4" type="ORF">RHGRI_001870</name>
</gene>
<dbReference type="Proteomes" id="UP000823749">
    <property type="component" value="Chromosome 1"/>
</dbReference>
<feature type="region of interest" description="Disordered" evidence="2">
    <location>
        <begin position="193"/>
        <end position="298"/>
    </location>
</feature>
<name>A0AAV6LMD6_9ERIC</name>
<feature type="compositionally biased region" description="Low complexity" evidence="2">
    <location>
        <begin position="193"/>
        <end position="210"/>
    </location>
</feature>
<dbReference type="InterPro" id="IPR007726">
    <property type="entry name" value="SS18_N"/>
</dbReference>
<keyword evidence="5" id="KW-1185">Reference proteome</keyword>
<evidence type="ECO:0000259" key="3">
    <source>
        <dbReference type="Pfam" id="PF05030"/>
    </source>
</evidence>
<sequence>MQQPPQMLPSFPPLTTDQIQKQPQQMLPSFPPLTTDQIQKENQRHELSLELSYDNSSVGASNDCQEASLANNMKTMKYVDSLYQQSVSGVEQYLEENKKLILAILENQNLGKLAECAQYQTQLQKNLMYLAAIADAQPQAPTMPAQVPPQMAPHPAMQAGGFYMQHPQAAAMGQQPGLFAQRPQLQFNSPHQLQEHLQQQHHQLQQQQQLHQHHQQAMQGQMGMRSGGANNGMHPPHVEAAHGGGSGGVPPPSDARGGSKQDASEARTPGTRGPGSSGAGHGGGDGDLSHTKGTDEAK</sequence>
<dbReference type="Pfam" id="PF05030">
    <property type="entry name" value="SSXT"/>
    <property type="match status" value="1"/>
</dbReference>
<feature type="compositionally biased region" description="Polar residues" evidence="2">
    <location>
        <begin position="13"/>
        <end position="34"/>
    </location>
</feature>
<feature type="domain" description="SS18 N-terminal" evidence="3">
    <location>
        <begin position="90"/>
        <end position="139"/>
    </location>
</feature>
<dbReference type="EMBL" id="JACTNZ010000001">
    <property type="protein sequence ID" value="KAG5566076.1"/>
    <property type="molecule type" value="Genomic_DNA"/>
</dbReference>
<protein>
    <recommendedName>
        <fullName evidence="3">SS18 N-terminal domain-containing protein</fullName>
    </recommendedName>
</protein>
<organism evidence="4 5">
    <name type="scientific">Rhododendron griersonianum</name>
    <dbReference type="NCBI Taxonomy" id="479676"/>
    <lineage>
        <taxon>Eukaryota</taxon>
        <taxon>Viridiplantae</taxon>
        <taxon>Streptophyta</taxon>
        <taxon>Embryophyta</taxon>
        <taxon>Tracheophyta</taxon>
        <taxon>Spermatophyta</taxon>
        <taxon>Magnoliopsida</taxon>
        <taxon>eudicotyledons</taxon>
        <taxon>Gunneridae</taxon>
        <taxon>Pentapetalae</taxon>
        <taxon>asterids</taxon>
        <taxon>Ericales</taxon>
        <taxon>Ericaceae</taxon>
        <taxon>Ericoideae</taxon>
        <taxon>Rhodoreae</taxon>
        <taxon>Rhododendron</taxon>
    </lineage>
</organism>
<feature type="compositionally biased region" description="Basic and acidic residues" evidence="2">
    <location>
        <begin position="287"/>
        <end position="298"/>
    </location>
</feature>
<evidence type="ECO:0000256" key="1">
    <source>
        <dbReference type="ARBA" id="ARBA00007945"/>
    </source>
</evidence>
<evidence type="ECO:0000313" key="4">
    <source>
        <dbReference type="EMBL" id="KAG5566076.1"/>
    </source>
</evidence>
<comment type="similarity">
    <text evidence="1">Belongs to the SS18 family.</text>
</comment>
<feature type="compositionally biased region" description="Pro residues" evidence="2">
    <location>
        <begin position="1"/>
        <end position="12"/>
    </location>
</feature>
<dbReference type="AlphaFoldDB" id="A0AAV6LMD6"/>
<proteinExistence type="inferred from homology"/>
<feature type="compositionally biased region" description="Gly residues" evidence="2">
    <location>
        <begin position="272"/>
        <end position="286"/>
    </location>
</feature>
<comment type="caution">
    <text evidence="4">The sequence shown here is derived from an EMBL/GenBank/DDBJ whole genome shotgun (WGS) entry which is preliminary data.</text>
</comment>
<evidence type="ECO:0000313" key="5">
    <source>
        <dbReference type="Proteomes" id="UP000823749"/>
    </source>
</evidence>